<dbReference type="AlphaFoldDB" id="A0A4S8JCE2"/>
<name>A0A4S8JCE2_MUSBA</name>
<evidence type="ECO:0000313" key="3">
    <source>
        <dbReference type="Proteomes" id="UP000317650"/>
    </source>
</evidence>
<proteinExistence type="predicted"/>
<comment type="caution">
    <text evidence="2">The sequence shown here is derived from an EMBL/GenBank/DDBJ whole genome shotgun (WGS) entry which is preliminary data.</text>
</comment>
<sequence>MAICTGQALGYFTQVLKFMGWNMHLAHMTIQQVESLRLSLINVQDSGSLCNCLLPEALKITAVQHDPVPQTKDASPSTPNSPTNGWWLTVDRDELGLLPPLSALLPEAPAPLAPNESFLISSSASKSFPFSLNTCN</sequence>
<evidence type="ECO:0000313" key="2">
    <source>
        <dbReference type="EMBL" id="THU59381.1"/>
    </source>
</evidence>
<dbReference type="Proteomes" id="UP000317650">
    <property type="component" value="Chromosome 7"/>
</dbReference>
<accession>A0A4S8JCE2</accession>
<organism evidence="2 3">
    <name type="scientific">Musa balbisiana</name>
    <name type="common">Banana</name>
    <dbReference type="NCBI Taxonomy" id="52838"/>
    <lineage>
        <taxon>Eukaryota</taxon>
        <taxon>Viridiplantae</taxon>
        <taxon>Streptophyta</taxon>
        <taxon>Embryophyta</taxon>
        <taxon>Tracheophyta</taxon>
        <taxon>Spermatophyta</taxon>
        <taxon>Magnoliopsida</taxon>
        <taxon>Liliopsida</taxon>
        <taxon>Zingiberales</taxon>
        <taxon>Musaceae</taxon>
        <taxon>Musa</taxon>
    </lineage>
</organism>
<protein>
    <submittedName>
        <fullName evidence="2">Uncharacterized protein</fullName>
    </submittedName>
</protein>
<gene>
    <name evidence="2" type="ORF">C4D60_Mb07t01580</name>
</gene>
<keyword evidence="3" id="KW-1185">Reference proteome</keyword>
<reference evidence="2 3" key="1">
    <citation type="journal article" date="2019" name="Nat. Plants">
        <title>Genome sequencing of Musa balbisiana reveals subgenome evolution and function divergence in polyploid bananas.</title>
        <authorList>
            <person name="Yao X."/>
        </authorList>
    </citation>
    <scope>NUCLEOTIDE SEQUENCE [LARGE SCALE GENOMIC DNA]</scope>
    <source>
        <strain evidence="3">cv. DH-PKW</strain>
        <tissue evidence="2">Leaves</tissue>
    </source>
</reference>
<dbReference type="EMBL" id="PYDT01000005">
    <property type="protein sequence ID" value="THU59381.1"/>
    <property type="molecule type" value="Genomic_DNA"/>
</dbReference>
<feature type="compositionally biased region" description="Polar residues" evidence="1">
    <location>
        <begin position="72"/>
        <end position="85"/>
    </location>
</feature>
<evidence type="ECO:0000256" key="1">
    <source>
        <dbReference type="SAM" id="MobiDB-lite"/>
    </source>
</evidence>
<feature type="region of interest" description="Disordered" evidence="1">
    <location>
        <begin position="65"/>
        <end position="85"/>
    </location>
</feature>